<proteinExistence type="predicted"/>
<sequence length="86" mass="10399">MKTYELFEQKEVNDIVKNWRNRDAAEYAEKMIKTFGKPNEVTDTLLMWRNIESFKETTIKDESIPHDFPKTHRDYVYSTMHIEVPE</sequence>
<organism evidence="1">
    <name type="scientific">marine sediment metagenome</name>
    <dbReference type="NCBI Taxonomy" id="412755"/>
    <lineage>
        <taxon>unclassified sequences</taxon>
        <taxon>metagenomes</taxon>
        <taxon>ecological metagenomes</taxon>
    </lineage>
</organism>
<comment type="caution">
    <text evidence="1">The sequence shown here is derived from an EMBL/GenBank/DDBJ whole genome shotgun (WGS) entry which is preliminary data.</text>
</comment>
<name>A0A0F9P2F6_9ZZZZ</name>
<dbReference type="AlphaFoldDB" id="A0A0F9P2F6"/>
<dbReference type="EMBL" id="LAZR01002755">
    <property type="protein sequence ID" value="KKN25995.1"/>
    <property type="molecule type" value="Genomic_DNA"/>
</dbReference>
<feature type="non-terminal residue" evidence="1">
    <location>
        <position position="86"/>
    </location>
</feature>
<reference evidence="1" key="1">
    <citation type="journal article" date="2015" name="Nature">
        <title>Complex archaea that bridge the gap between prokaryotes and eukaryotes.</title>
        <authorList>
            <person name="Spang A."/>
            <person name="Saw J.H."/>
            <person name="Jorgensen S.L."/>
            <person name="Zaremba-Niedzwiedzka K."/>
            <person name="Martijn J."/>
            <person name="Lind A.E."/>
            <person name="van Eijk R."/>
            <person name="Schleper C."/>
            <person name="Guy L."/>
            <person name="Ettema T.J."/>
        </authorList>
    </citation>
    <scope>NUCLEOTIDE SEQUENCE</scope>
</reference>
<gene>
    <name evidence="1" type="ORF">LCGC14_0879330</name>
</gene>
<accession>A0A0F9P2F6</accession>
<evidence type="ECO:0000313" key="1">
    <source>
        <dbReference type="EMBL" id="KKN25995.1"/>
    </source>
</evidence>
<protein>
    <submittedName>
        <fullName evidence="1">Uncharacterized protein</fullName>
    </submittedName>
</protein>